<keyword evidence="4" id="KW-1185">Reference proteome</keyword>
<feature type="compositionally biased region" description="Polar residues" evidence="1">
    <location>
        <begin position="1"/>
        <end position="10"/>
    </location>
</feature>
<organism evidence="2">
    <name type="scientific">Puccinia triticina (isolate 1-1 / race 1 (BBBD))</name>
    <name type="common">Brown leaf rust fungus</name>
    <dbReference type="NCBI Taxonomy" id="630390"/>
    <lineage>
        <taxon>Eukaryota</taxon>
        <taxon>Fungi</taxon>
        <taxon>Dikarya</taxon>
        <taxon>Basidiomycota</taxon>
        <taxon>Pucciniomycotina</taxon>
        <taxon>Pucciniomycetes</taxon>
        <taxon>Pucciniales</taxon>
        <taxon>Pucciniaceae</taxon>
        <taxon>Puccinia</taxon>
    </lineage>
</organism>
<evidence type="ECO:0000313" key="4">
    <source>
        <dbReference type="Proteomes" id="UP000005240"/>
    </source>
</evidence>
<dbReference type="EnsemblFungi" id="PTTG_25400-t43_1">
    <property type="protein sequence ID" value="PTTG_25400-t43_1-p1"/>
    <property type="gene ID" value="PTTG_25400"/>
</dbReference>
<dbReference type="OrthoDB" id="4364441at2759"/>
<proteinExistence type="predicted"/>
<reference evidence="2" key="1">
    <citation type="submission" date="2009-11" db="EMBL/GenBank/DDBJ databases">
        <authorList>
            <consortium name="The Broad Institute Genome Sequencing Platform"/>
            <person name="Ward D."/>
            <person name="Feldgarden M."/>
            <person name="Earl A."/>
            <person name="Young S.K."/>
            <person name="Zeng Q."/>
            <person name="Koehrsen M."/>
            <person name="Alvarado L."/>
            <person name="Berlin A."/>
            <person name="Bochicchio J."/>
            <person name="Borenstein D."/>
            <person name="Chapman S.B."/>
            <person name="Chen Z."/>
            <person name="Engels R."/>
            <person name="Freedman E."/>
            <person name="Gellesch M."/>
            <person name="Goldberg J."/>
            <person name="Griggs A."/>
            <person name="Gujja S."/>
            <person name="Heilman E."/>
            <person name="Heiman D."/>
            <person name="Hepburn T."/>
            <person name="Howarth C."/>
            <person name="Jen D."/>
            <person name="Larson L."/>
            <person name="Lewis B."/>
            <person name="Mehta T."/>
            <person name="Park D."/>
            <person name="Pearson M."/>
            <person name="Roberts A."/>
            <person name="Saif S."/>
            <person name="Shea T."/>
            <person name="Shenoy N."/>
            <person name="Sisk P."/>
            <person name="Stolte C."/>
            <person name="Sykes S."/>
            <person name="Thomson T."/>
            <person name="Walk T."/>
            <person name="White J."/>
            <person name="Yandava C."/>
            <person name="Izard J."/>
            <person name="Baranova O.V."/>
            <person name="Blanton J.M."/>
            <person name="Tanner A.C."/>
            <person name="Dewhirst F.E."/>
            <person name="Haas B."/>
            <person name="Nusbaum C."/>
            <person name="Birren B."/>
        </authorList>
    </citation>
    <scope>NUCLEOTIDE SEQUENCE [LARGE SCALE GENOMIC DNA]</scope>
    <source>
        <strain evidence="2">1-1 BBBD Race 1</strain>
    </source>
</reference>
<reference evidence="3" key="4">
    <citation type="submission" date="2025-05" db="UniProtKB">
        <authorList>
            <consortium name="EnsemblFungi"/>
        </authorList>
    </citation>
    <scope>IDENTIFICATION</scope>
    <source>
        <strain evidence="3">isolate 1-1 / race 1 (BBBD)</strain>
    </source>
</reference>
<feature type="region of interest" description="Disordered" evidence="1">
    <location>
        <begin position="467"/>
        <end position="486"/>
    </location>
</feature>
<accession>A0A180H3C4</accession>
<name>A0A180H3C4_PUCT1</name>
<evidence type="ECO:0000313" key="2">
    <source>
        <dbReference type="EMBL" id="OAV99516.1"/>
    </source>
</evidence>
<reference evidence="3 4" key="3">
    <citation type="journal article" date="2017" name="G3 (Bethesda)">
        <title>Comparative analysis highlights variable genome content of wheat rusts and divergence of the mating loci.</title>
        <authorList>
            <person name="Cuomo C.A."/>
            <person name="Bakkeren G."/>
            <person name="Khalil H.B."/>
            <person name="Panwar V."/>
            <person name="Joly D."/>
            <person name="Linning R."/>
            <person name="Sakthikumar S."/>
            <person name="Song X."/>
            <person name="Adiconis X."/>
            <person name="Fan L."/>
            <person name="Goldberg J.M."/>
            <person name="Levin J.Z."/>
            <person name="Young S."/>
            <person name="Zeng Q."/>
            <person name="Anikster Y."/>
            <person name="Bruce M."/>
            <person name="Wang M."/>
            <person name="Yin C."/>
            <person name="McCallum B."/>
            <person name="Szabo L.J."/>
            <person name="Hulbert S."/>
            <person name="Chen X."/>
            <person name="Fellers J.P."/>
        </authorList>
    </citation>
    <scope>NUCLEOTIDE SEQUENCE</scope>
    <source>
        <strain evidence="3">isolate 1-1 / race 1 (BBBD)</strain>
        <strain evidence="4">Isolate 1-1 / race 1 (BBBD)</strain>
    </source>
</reference>
<gene>
    <name evidence="2" type="ORF">PTTG_25400</name>
</gene>
<evidence type="ECO:0000313" key="3">
    <source>
        <dbReference type="EnsemblFungi" id="PTTG_25400-t43_1-p1"/>
    </source>
</evidence>
<dbReference type="VEuPathDB" id="FungiDB:PTTG_25400"/>
<dbReference type="PANTHER" id="PTHR47501:SF5">
    <property type="entry name" value="HAT C-TERMINAL DIMERISATION DOMAIN-CONTAINING PROTEIN"/>
    <property type="match status" value="1"/>
</dbReference>
<protein>
    <submittedName>
        <fullName evidence="2 3">Uncharacterized protein</fullName>
    </submittedName>
</protein>
<dbReference type="PANTHER" id="PTHR47501">
    <property type="entry name" value="TRANSPOSASE-RELATED"/>
    <property type="match status" value="1"/>
</dbReference>
<sequence length="539" mass="59641">MAFEPTTPQQPVEEREDAGEQTDQSQVQPRRSKRASSVTVMPDMIPTSSDSRVRATKPTSQKRPQAHSSESGNSPPKNKKKGPTAKRPRQVGSSGPASATKKGALTNKNKTSKIKTQKYAADNSADKTIDLANPNDDYDFDQVSDDRSVEIQPREPKKKEEKYANVVDYYHAPFYKGDKPEKGGEPINYTCRWCHKTYRGHGSTDGNLMMHRDGSTQAGRNASGCPKCNEAKAAGIKLPPSVAEKRLIDAKQTPMSTFLTAKPVFDNRVLNQIIVIWQIRQAIAWSHIKDSILCVAFLYANPKALLYGRQSSADKSKRLYSILKTTVFEDLKNLDTKFTPIHDVWTAKGNRFAFIGAAVAYIDSNWNYTKSDLYKKMLAQTTDFGANNNTMASAMYQLLKNNNLALIVNAGLDALSLKTLPPGKAKQLVLGFFPVLGRVLEEDETEFLAPEVKPAPVPKTNSVELELDDDEDWESDYGNADDISDDESAAVDKDLANSSANTSSQGQHTKTLKLKELLSRLDVVIKKITQSAAQRANFD</sequence>
<feature type="compositionally biased region" description="Polar residues" evidence="1">
    <location>
        <begin position="21"/>
        <end position="39"/>
    </location>
</feature>
<dbReference type="EMBL" id="ADAS02000003">
    <property type="protein sequence ID" value="OAV99516.1"/>
    <property type="molecule type" value="Genomic_DNA"/>
</dbReference>
<dbReference type="AlphaFoldDB" id="A0A180H3C4"/>
<reference evidence="2" key="2">
    <citation type="submission" date="2016-05" db="EMBL/GenBank/DDBJ databases">
        <title>Comparative analysis highlights variable genome content of wheat rusts and divergence of the mating loci.</title>
        <authorList>
            <person name="Cuomo C.A."/>
            <person name="Bakkeren G."/>
            <person name="Szabo L."/>
            <person name="Khalil H."/>
            <person name="Joly D."/>
            <person name="Goldberg J."/>
            <person name="Young S."/>
            <person name="Zeng Q."/>
            <person name="Fellers J."/>
        </authorList>
    </citation>
    <scope>NUCLEOTIDE SEQUENCE [LARGE SCALE GENOMIC DNA]</scope>
    <source>
        <strain evidence="2">1-1 BBBD Race 1</strain>
    </source>
</reference>
<feature type="compositionally biased region" description="Basic residues" evidence="1">
    <location>
        <begin position="77"/>
        <end position="89"/>
    </location>
</feature>
<evidence type="ECO:0000256" key="1">
    <source>
        <dbReference type="SAM" id="MobiDB-lite"/>
    </source>
</evidence>
<feature type="compositionally biased region" description="Basic and acidic residues" evidence="1">
    <location>
        <begin position="144"/>
        <end position="160"/>
    </location>
</feature>
<dbReference type="Proteomes" id="UP000005240">
    <property type="component" value="Unassembled WGS sequence"/>
</dbReference>
<feature type="compositionally biased region" description="Polar residues" evidence="1">
    <location>
        <begin position="57"/>
        <end position="67"/>
    </location>
</feature>
<feature type="region of interest" description="Disordered" evidence="1">
    <location>
        <begin position="1"/>
        <end position="160"/>
    </location>
</feature>